<evidence type="ECO:0000313" key="2">
    <source>
        <dbReference type="EMBL" id="KIK60569.1"/>
    </source>
</evidence>
<name>A0A0D0CDM0_9AGAR</name>
<organism evidence="2 3">
    <name type="scientific">Collybiopsis luxurians FD-317 M1</name>
    <dbReference type="NCBI Taxonomy" id="944289"/>
    <lineage>
        <taxon>Eukaryota</taxon>
        <taxon>Fungi</taxon>
        <taxon>Dikarya</taxon>
        <taxon>Basidiomycota</taxon>
        <taxon>Agaricomycotina</taxon>
        <taxon>Agaricomycetes</taxon>
        <taxon>Agaricomycetidae</taxon>
        <taxon>Agaricales</taxon>
        <taxon>Marasmiineae</taxon>
        <taxon>Omphalotaceae</taxon>
        <taxon>Collybiopsis</taxon>
        <taxon>Collybiopsis luxurians</taxon>
    </lineage>
</organism>
<sequence length="304" mass="31853">MAHTVSKVSTAGTSALPAKGKGVLVEAPWIENKTGKGEASVSTPPSPHRDTTPTSPLLSQKCRISCVNQAIIPDEEVGKQPLQRLSHDRGKCCRTLTTQFADATREGEVDAPAVSHQTAVMSNCSGLSVLETTSLLTGLFSNILDMLSMPAKSPVVRLPSMTSPSAFVLFQSPTSVKCPSKNSLSVFGFPENTLKTGNLSSTQAPMPPLPPPHTLNDARASKSGLTSVVNCVTDSARTLTPTIDQPHLANHSPVSRPGGMNMDASITGYSNSCTPAIILPTLQTQSSRDASSPHQDPPPDAAPL</sequence>
<feature type="compositionally biased region" description="Pro residues" evidence="1">
    <location>
        <begin position="295"/>
        <end position="304"/>
    </location>
</feature>
<feature type="region of interest" description="Disordered" evidence="1">
    <location>
        <begin position="243"/>
        <end position="266"/>
    </location>
</feature>
<dbReference type="HOGENOM" id="CLU_915439_0_0_1"/>
<feature type="compositionally biased region" description="Polar residues" evidence="1">
    <location>
        <begin position="282"/>
        <end position="294"/>
    </location>
</feature>
<feature type="region of interest" description="Disordered" evidence="1">
    <location>
        <begin position="282"/>
        <end position="304"/>
    </location>
</feature>
<reference evidence="2 3" key="1">
    <citation type="submission" date="2014-04" db="EMBL/GenBank/DDBJ databases">
        <title>Evolutionary Origins and Diversification of the Mycorrhizal Mutualists.</title>
        <authorList>
            <consortium name="DOE Joint Genome Institute"/>
            <consortium name="Mycorrhizal Genomics Consortium"/>
            <person name="Kohler A."/>
            <person name="Kuo A."/>
            <person name="Nagy L.G."/>
            <person name="Floudas D."/>
            <person name="Copeland A."/>
            <person name="Barry K.W."/>
            <person name="Cichocki N."/>
            <person name="Veneault-Fourrey C."/>
            <person name="LaButti K."/>
            <person name="Lindquist E.A."/>
            <person name="Lipzen A."/>
            <person name="Lundell T."/>
            <person name="Morin E."/>
            <person name="Murat C."/>
            <person name="Riley R."/>
            <person name="Ohm R."/>
            <person name="Sun H."/>
            <person name="Tunlid A."/>
            <person name="Henrissat B."/>
            <person name="Grigoriev I.V."/>
            <person name="Hibbett D.S."/>
            <person name="Martin F."/>
        </authorList>
    </citation>
    <scope>NUCLEOTIDE SEQUENCE [LARGE SCALE GENOMIC DNA]</scope>
    <source>
        <strain evidence="2 3">FD-317 M1</strain>
    </source>
</reference>
<evidence type="ECO:0000256" key="1">
    <source>
        <dbReference type="SAM" id="MobiDB-lite"/>
    </source>
</evidence>
<dbReference type="Proteomes" id="UP000053593">
    <property type="component" value="Unassembled WGS sequence"/>
</dbReference>
<proteinExistence type="predicted"/>
<feature type="region of interest" description="Disordered" evidence="1">
    <location>
        <begin position="29"/>
        <end position="56"/>
    </location>
</feature>
<gene>
    <name evidence="2" type="ORF">GYMLUDRAFT_244142</name>
</gene>
<protein>
    <submittedName>
        <fullName evidence="2">Uncharacterized protein</fullName>
    </submittedName>
</protein>
<dbReference type="EMBL" id="KN834774">
    <property type="protein sequence ID" value="KIK60569.1"/>
    <property type="molecule type" value="Genomic_DNA"/>
</dbReference>
<evidence type="ECO:0000313" key="3">
    <source>
        <dbReference type="Proteomes" id="UP000053593"/>
    </source>
</evidence>
<keyword evidence="3" id="KW-1185">Reference proteome</keyword>
<dbReference type="AlphaFoldDB" id="A0A0D0CDM0"/>
<accession>A0A0D0CDM0</accession>